<dbReference type="PANTHER" id="PTHR11893:SF39">
    <property type="entry name" value="INNEXIN INX1"/>
    <property type="match status" value="1"/>
</dbReference>
<protein>
    <recommendedName>
        <fullName evidence="12">Innexin</fullName>
    </recommendedName>
</protein>
<evidence type="ECO:0000256" key="5">
    <source>
        <dbReference type="ARBA" id="ARBA00022692"/>
    </source>
</evidence>
<evidence type="ECO:0000256" key="3">
    <source>
        <dbReference type="ARBA" id="ARBA00022448"/>
    </source>
</evidence>
<sequence length="365" mass="42893">MIHLFGTLKHFLKRRPEVIDNAVFRLHWMFTSTLLMVFSIMITAKQYVGQAIACLQTDGIPEDVMNAYCWIHTTFTIPEAFKKNVGVDVPHPGIDNTKMGEKKYYAYYQWVCFVLFLQALLFYAPYYIWKIWEGGLITAVSLGMHVAVLSDEEREKKRKLLTNYLLSHKGTHKLYAVKYVFCEFLCLVNVVGQMWLMNIFLDDEFFSYGIKVVQFAQMNQEERVDPMVFVFPRMTKCRFHQFGFSGDVQKHDALCILPLNIVNEKIYIFLWFWFIILAILTTLVLINRFVILVFRRLRARFLIGRCRLAAHNDLKYISRYSDVGDWFLLYMVAKNVDPVVIQEVTSELAKKINRSQEDDTENLVV</sequence>
<keyword evidence="9 12" id="KW-0406">Ion transport</keyword>
<organism evidence="13 14">
    <name type="scientific">Limulus polyphemus</name>
    <name type="common">Atlantic horseshoe crab</name>
    <dbReference type="NCBI Taxonomy" id="6850"/>
    <lineage>
        <taxon>Eukaryota</taxon>
        <taxon>Metazoa</taxon>
        <taxon>Ecdysozoa</taxon>
        <taxon>Arthropoda</taxon>
        <taxon>Chelicerata</taxon>
        <taxon>Merostomata</taxon>
        <taxon>Xiphosura</taxon>
        <taxon>Limulidae</taxon>
        <taxon>Limulus</taxon>
    </lineage>
</organism>
<evidence type="ECO:0000256" key="6">
    <source>
        <dbReference type="ARBA" id="ARBA00022868"/>
    </source>
</evidence>
<evidence type="ECO:0000256" key="1">
    <source>
        <dbReference type="ARBA" id="ARBA00004610"/>
    </source>
</evidence>
<proteinExistence type="inferred from homology"/>
<dbReference type="RefSeq" id="XP_013786645.1">
    <property type="nucleotide sequence ID" value="XM_013931191.1"/>
</dbReference>
<keyword evidence="4" id="KW-1003">Cell membrane</keyword>
<comment type="function">
    <text evidence="12">Structural component of the gap junctions.</text>
</comment>
<evidence type="ECO:0000256" key="11">
    <source>
        <dbReference type="ARBA" id="ARBA00023303"/>
    </source>
</evidence>
<keyword evidence="6" id="KW-0303">Gap junction</keyword>
<dbReference type="PANTHER" id="PTHR11893">
    <property type="entry name" value="INNEXIN"/>
    <property type="match status" value="1"/>
</dbReference>
<comment type="similarity">
    <text evidence="12">Belongs to the pannexin family.</text>
</comment>
<feature type="transmembrane region" description="Helical" evidence="12">
    <location>
        <begin position="176"/>
        <end position="196"/>
    </location>
</feature>
<dbReference type="PROSITE" id="PS51013">
    <property type="entry name" value="PANNEXIN"/>
    <property type="match status" value="1"/>
</dbReference>
<evidence type="ECO:0000256" key="9">
    <source>
        <dbReference type="ARBA" id="ARBA00023065"/>
    </source>
</evidence>
<keyword evidence="7" id="KW-0965">Cell junction</keyword>
<evidence type="ECO:0000256" key="4">
    <source>
        <dbReference type="ARBA" id="ARBA00022475"/>
    </source>
</evidence>
<keyword evidence="8 12" id="KW-1133">Transmembrane helix</keyword>
<dbReference type="InterPro" id="IPR000990">
    <property type="entry name" value="Innexin"/>
</dbReference>
<accession>A0ABM1BQD9</accession>
<keyword evidence="11 12" id="KW-0407">Ion channel</keyword>
<dbReference type="Proteomes" id="UP000694941">
    <property type="component" value="Unplaced"/>
</dbReference>
<evidence type="ECO:0000256" key="12">
    <source>
        <dbReference type="RuleBase" id="RU010713"/>
    </source>
</evidence>
<evidence type="ECO:0000256" key="10">
    <source>
        <dbReference type="ARBA" id="ARBA00023136"/>
    </source>
</evidence>
<reference evidence="14" key="1">
    <citation type="submission" date="2025-08" db="UniProtKB">
        <authorList>
            <consortium name="RefSeq"/>
        </authorList>
    </citation>
    <scope>IDENTIFICATION</scope>
    <source>
        <tissue evidence="14">Muscle</tissue>
    </source>
</reference>
<evidence type="ECO:0000256" key="2">
    <source>
        <dbReference type="ARBA" id="ARBA00004651"/>
    </source>
</evidence>
<evidence type="ECO:0000313" key="13">
    <source>
        <dbReference type="Proteomes" id="UP000694941"/>
    </source>
</evidence>
<evidence type="ECO:0000256" key="8">
    <source>
        <dbReference type="ARBA" id="ARBA00022989"/>
    </source>
</evidence>
<dbReference type="Pfam" id="PF00876">
    <property type="entry name" value="Innexin"/>
    <property type="match status" value="1"/>
</dbReference>
<evidence type="ECO:0000256" key="7">
    <source>
        <dbReference type="ARBA" id="ARBA00022949"/>
    </source>
</evidence>
<dbReference type="PRINTS" id="PR01262">
    <property type="entry name" value="INNEXIN"/>
</dbReference>
<evidence type="ECO:0000313" key="14">
    <source>
        <dbReference type="RefSeq" id="XP_013786645.1"/>
    </source>
</evidence>
<dbReference type="GeneID" id="106470627"/>
<feature type="transmembrane region" description="Helical" evidence="12">
    <location>
        <begin position="22"/>
        <end position="42"/>
    </location>
</feature>
<keyword evidence="13" id="KW-1185">Reference proteome</keyword>
<keyword evidence="5 12" id="KW-0812">Transmembrane</keyword>
<comment type="subcellular location">
    <subcellularLocation>
        <location evidence="1">Cell junction</location>
        <location evidence="1">Gap junction</location>
    </subcellularLocation>
    <subcellularLocation>
        <location evidence="2 12">Cell membrane</location>
        <topology evidence="2 12">Multi-pass membrane protein</topology>
    </subcellularLocation>
</comment>
<keyword evidence="10 12" id="KW-0472">Membrane</keyword>
<feature type="transmembrane region" description="Helical" evidence="12">
    <location>
        <begin position="266"/>
        <end position="294"/>
    </location>
</feature>
<gene>
    <name evidence="14" type="primary">LOC106470627</name>
    <name evidence="12" type="synonym">inx</name>
</gene>
<keyword evidence="3 12" id="KW-0813">Transport</keyword>
<feature type="transmembrane region" description="Helical" evidence="12">
    <location>
        <begin position="105"/>
        <end position="125"/>
    </location>
</feature>
<name>A0ABM1BQD9_LIMPO</name>